<comment type="caution">
    <text evidence="2">The sequence shown here is derived from an EMBL/GenBank/DDBJ whole genome shotgun (WGS) entry which is preliminary data.</text>
</comment>
<name>A0ABT8AK01_9HYPH</name>
<protein>
    <submittedName>
        <fullName evidence="2">Uncharacterized protein</fullName>
    </submittedName>
</protein>
<organism evidence="2 3">
    <name type="scientific">Methylobacterium longum</name>
    <dbReference type="NCBI Taxonomy" id="767694"/>
    <lineage>
        <taxon>Bacteria</taxon>
        <taxon>Pseudomonadati</taxon>
        <taxon>Pseudomonadota</taxon>
        <taxon>Alphaproteobacteria</taxon>
        <taxon>Hyphomicrobiales</taxon>
        <taxon>Methylobacteriaceae</taxon>
        <taxon>Methylobacterium</taxon>
    </lineage>
</organism>
<dbReference type="EMBL" id="JAUFPT010000013">
    <property type="protein sequence ID" value="MDN3570027.1"/>
    <property type="molecule type" value="Genomic_DNA"/>
</dbReference>
<evidence type="ECO:0000313" key="3">
    <source>
        <dbReference type="Proteomes" id="UP001244297"/>
    </source>
</evidence>
<evidence type="ECO:0000313" key="2">
    <source>
        <dbReference type="EMBL" id="MDN3570027.1"/>
    </source>
</evidence>
<reference evidence="3" key="1">
    <citation type="journal article" date="2019" name="Int. J. Syst. Evol. Microbiol.">
        <title>The Global Catalogue of Microorganisms (GCM) 10K type strain sequencing project: providing services to taxonomists for standard genome sequencing and annotation.</title>
        <authorList>
            <consortium name="The Broad Institute Genomics Platform"/>
            <consortium name="The Broad Institute Genome Sequencing Center for Infectious Disease"/>
            <person name="Wu L."/>
            <person name="Ma J."/>
        </authorList>
    </citation>
    <scope>NUCLEOTIDE SEQUENCE [LARGE SCALE GENOMIC DNA]</scope>
    <source>
        <strain evidence="3">CECT 7806</strain>
    </source>
</reference>
<accession>A0ABT8AK01</accession>
<dbReference type="RefSeq" id="WP_238290446.1">
    <property type="nucleotide sequence ID" value="NZ_BPQS01000023.1"/>
</dbReference>
<feature type="compositionally biased region" description="Basic and acidic residues" evidence="1">
    <location>
        <begin position="85"/>
        <end position="100"/>
    </location>
</feature>
<gene>
    <name evidence="2" type="ORF">QWZ18_05225</name>
</gene>
<dbReference type="Proteomes" id="UP001244297">
    <property type="component" value="Unassembled WGS sequence"/>
</dbReference>
<keyword evidence="3" id="KW-1185">Reference proteome</keyword>
<proteinExistence type="predicted"/>
<feature type="region of interest" description="Disordered" evidence="1">
    <location>
        <begin position="74"/>
        <end position="106"/>
    </location>
</feature>
<evidence type="ECO:0000256" key="1">
    <source>
        <dbReference type="SAM" id="MobiDB-lite"/>
    </source>
</evidence>
<sequence length="106" mass="11948">MVDDERTRAWRALTPAQQAMLRRLDREGTLLSVAPWEMRTVRSLLVRGLVRPRRSGRADVGLWFLSAKGSRLLPSAETKARAARGPREDPRPDPRPDRQLPEGAAP</sequence>